<reference evidence="3 4" key="1">
    <citation type="submission" date="2019-03" db="EMBL/GenBank/DDBJ databases">
        <title>First draft genome of Liparis tanakae, snailfish: a comprehensive survey of snailfish specific genes.</title>
        <authorList>
            <person name="Kim W."/>
            <person name="Song I."/>
            <person name="Jeong J.-H."/>
            <person name="Kim D."/>
            <person name="Kim S."/>
            <person name="Ryu S."/>
            <person name="Song J.Y."/>
            <person name="Lee S.K."/>
        </authorList>
    </citation>
    <scope>NUCLEOTIDE SEQUENCE [LARGE SCALE GENOMIC DNA]</scope>
    <source>
        <tissue evidence="3">Muscle</tissue>
    </source>
</reference>
<feature type="chain" id="PRO_5021445756" evidence="2">
    <location>
        <begin position="27"/>
        <end position="72"/>
    </location>
</feature>
<name>A0A4Z2EQS8_9TELE</name>
<proteinExistence type="predicted"/>
<feature type="region of interest" description="Disordered" evidence="1">
    <location>
        <begin position="25"/>
        <end position="47"/>
    </location>
</feature>
<evidence type="ECO:0000256" key="1">
    <source>
        <dbReference type="SAM" id="MobiDB-lite"/>
    </source>
</evidence>
<accession>A0A4Z2EQS8</accession>
<feature type="signal peptide" evidence="2">
    <location>
        <begin position="1"/>
        <end position="26"/>
    </location>
</feature>
<gene>
    <name evidence="3" type="ORF">EYF80_058552</name>
</gene>
<evidence type="ECO:0000256" key="2">
    <source>
        <dbReference type="SAM" id="SignalP"/>
    </source>
</evidence>
<organism evidence="3 4">
    <name type="scientific">Liparis tanakae</name>
    <name type="common">Tanaka's snailfish</name>
    <dbReference type="NCBI Taxonomy" id="230148"/>
    <lineage>
        <taxon>Eukaryota</taxon>
        <taxon>Metazoa</taxon>
        <taxon>Chordata</taxon>
        <taxon>Craniata</taxon>
        <taxon>Vertebrata</taxon>
        <taxon>Euteleostomi</taxon>
        <taxon>Actinopterygii</taxon>
        <taxon>Neopterygii</taxon>
        <taxon>Teleostei</taxon>
        <taxon>Neoteleostei</taxon>
        <taxon>Acanthomorphata</taxon>
        <taxon>Eupercaria</taxon>
        <taxon>Perciformes</taxon>
        <taxon>Cottioidei</taxon>
        <taxon>Cottales</taxon>
        <taxon>Liparidae</taxon>
        <taxon>Liparis</taxon>
    </lineage>
</organism>
<protein>
    <submittedName>
        <fullName evidence="3">Uncharacterized protein</fullName>
    </submittedName>
</protein>
<sequence>MRRRSWSGPLLLLLGVALCLLYRTRTRSGPGPPRTRTQSRKPPEEVRMDQTRTWISGLETHVSVVIVYWGGD</sequence>
<keyword evidence="4" id="KW-1185">Reference proteome</keyword>
<dbReference type="Proteomes" id="UP000314294">
    <property type="component" value="Unassembled WGS sequence"/>
</dbReference>
<evidence type="ECO:0000313" key="4">
    <source>
        <dbReference type="Proteomes" id="UP000314294"/>
    </source>
</evidence>
<evidence type="ECO:0000313" key="3">
    <source>
        <dbReference type="EMBL" id="TNN31297.1"/>
    </source>
</evidence>
<dbReference type="AlphaFoldDB" id="A0A4Z2EQS8"/>
<dbReference type="EMBL" id="SRLO01003606">
    <property type="protein sequence ID" value="TNN31297.1"/>
    <property type="molecule type" value="Genomic_DNA"/>
</dbReference>
<comment type="caution">
    <text evidence="3">The sequence shown here is derived from an EMBL/GenBank/DDBJ whole genome shotgun (WGS) entry which is preliminary data.</text>
</comment>
<keyword evidence="2" id="KW-0732">Signal</keyword>